<comment type="subcellular location">
    <subcellularLocation>
        <location evidence="1">Cell membrane</location>
        <topology evidence="1">Multi-pass membrane protein</topology>
    </subcellularLocation>
</comment>
<keyword evidence="14" id="KW-1185">Reference proteome</keyword>
<feature type="transmembrane region" description="Helical" evidence="10">
    <location>
        <begin position="53"/>
        <end position="74"/>
    </location>
</feature>
<keyword evidence="6 8" id="KW-0129">CBS domain</keyword>
<evidence type="ECO:0000256" key="4">
    <source>
        <dbReference type="ARBA" id="ARBA00022737"/>
    </source>
</evidence>
<dbReference type="InterPro" id="IPR002550">
    <property type="entry name" value="CNNM"/>
</dbReference>
<evidence type="ECO:0000256" key="1">
    <source>
        <dbReference type="ARBA" id="ARBA00004651"/>
    </source>
</evidence>
<accession>A0A840V5E7</accession>
<dbReference type="InterPro" id="IPR051676">
    <property type="entry name" value="UPF0053_domain"/>
</dbReference>
<keyword evidence="7 9" id="KW-0472">Membrane</keyword>
<dbReference type="SMART" id="SM00116">
    <property type="entry name" value="CBS"/>
    <property type="match status" value="2"/>
</dbReference>
<dbReference type="InterPro" id="IPR000644">
    <property type="entry name" value="CBS_dom"/>
</dbReference>
<feature type="domain" description="CNNM transmembrane" evidence="12">
    <location>
        <begin position="1"/>
        <end position="196"/>
    </location>
</feature>
<dbReference type="Pfam" id="PF00571">
    <property type="entry name" value="CBS"/>
    <property type="match status" value="1"/>
</dbReference>
<dbReference type="SMART" id="SM01091">
    <property type="entry name" value="CorC_HlyC"/>
    <property type="match status" value="1"/>
</dbReference>
<dbReference type="GO" id="GO:0050660">
    <property type="term" value="F:flavin adenine dinucleotide binding"/>
    <property type="evidence" value="ECO:0007669"/>
    <property type="project" value="InterPro"/>
</dbReference>
<gene>
    <name evidence="13" type="ORF">HNQ81_002710</name>
</gene>
<evidence type="ECO:0000256" key="5">
    <source>
        <dbReference type="ARBA" id="ARBA00022989"/>
    </source>
</evidence>
<keyword evidence="3 9" id="KW-0812">Transmembrane</keyword>
<evidence type="ECO:0000256" key="2">
    <source>
        <dbReference type="ARBA" id="ARBA00022475"/>
    </source>
</evidence>
<dbReference type="AlphaFoldDB" id="A0A840V5E7"/>
<dbReference type="InterPro" id="IPR044751">
    <property type="entry name" value="Ion_transp-like_CBS"/>
</dbReference>
<dbReference type="PANTHER" id="PTHR43099">
    <property type="entry name" value="UPF0053 PROTEIN YRKA"/>
    <property type="match status" value="1"/>
</dbReference>
<evidence type="ECO:0000256" key="10">
    <source>
        <dbReference type="SAM" id="Phobius"/>
    </source>
</evidence>
<dbReference type="InterPro" id="IPR005170">
    <property type="entry name" value="Transptr-assoc_dom"/>
</dbReference>
<dbReference type="Pfam" id="PF03471">
    <property type="entry name" value="CorC_HlyC"/>
    <property type="match status" value="1"/>
</dbReference>
<evidence type="ECO:0000256" key="9">
    <source>
        <dbReference type="PROSITE-ProRule" id="PRU01193"/>
    </source>
</evidence>
<evidence type="ECO:0000256" key="8">
    <source>
        <dbReference type="PROSITE-ProRule" id="PRU00703"/>
    </source>
</evidence>
<evidence type="ECO:0000256" key="3">
    <source>
        <dbReference type="ARBA" id="ARBA00022692"/>
    </source>
</evidence>
<dbReference type="CDD" id="cd04590">
    <property type="entry name" value="CBS_pair_CorC_HlyC_assoc"/>
    <property type="match status" value="1"/>
</dbReference>
<feature type="transmembrane region" description="Helical" evidence="10">
    <location>
        <begin position="94"/>
        <end position="119"/>
    </location>
</feature>
<feature type="transmembrane region" description="Helical" evidence="10">
    <location>
        <begin position="6"/>
        <end position="26"/>
    </location>
</feature>
<comment type="caution">
    <text evidence="13">The sequence shown here is derived from an EMBL/GenBank/DDBJ whole genome shotgun (WGS) entry which is preliminary data.</text>
</comment>
<keyword evidence="5 9" id="KW-1133">Transmembrane helix</keyword>
<dbReference type="EMBL" id="JACHEO010000017">
    <property type="protein sequence ID" value="MBB5348969.1"/>
    <property type="molecule type" value="Genomic_DNA"/>
</dbReference>
<dbReference type="PROSITE" id="PS51846">
    <property type="entry name" value="CNNM"/>
    <property type="match status" value="1"/>
</dbReference>
<feature type="transmembrane region" description="Helical" evidence="10">
    <location>
        <begin position="131"/>
        <end position="153"/>
    </location>
</feature>
<proteinExistence type="predicted"/>
<evidence type="ECO:0000313" key="13">
    <source>
        <dbReference type="EMBL" id="MBB5348969.1"/>
    </source>
</evidence>
<evidence type="ECO:0000259" key="11">
    <source>
        <dbReference type="PROSITE" id="PS51371"/>
    </source>
</evidence>
<dbReference type="Gene3D" id="3.10.580.10">
    <property type="entry name" value="CBS-domain"/>
    <property type="match status" value="1"/>
</dbReference>
<dbReference type="GO" id="GO:0005886">
    <property type="term" value="C:plasma membrane"/>
    <property type="evidence" value="ECO:0007669"/>
    <property type="project" value="UniProtKB-SubCell"/>
</dbReference>
<evidence type="ECO:0000256" key="6">
    <source>
        <dbReference type="ARBA" id="ARBA00023122"/>
    </source>
</evidence>
<dbReference type="Gene3D" id="3.30.465.10">
    <property type="match status" value="1"/>
</dbReference>
<dbReference type="SUPFAM" id="SSF54631">
    <property type="entry name" value="CBS-domain pair"/>
    <property type="match status" value="1"/>
</dbReference>
<dbReference type="PANTHER" id="PTHR43099:SF5">
    <property type="entry name" value="HLYC_CORC FAMILY TRANSPORTER"/>
    <property type="match status" value="1"/>
</dbReference>
<reference evidence="13 14" key="1">
    <citation type="submission" date="2020-08" db="EMBL/GenBank/DDBJ databases">
        <title>Genomic Encyclopedia of Type Strains, Phase IV (KMG-IV): sequencing the most valuable type-strain genomes for metagenomic binning, comparative biology and taxonomic classification.</title>
        <authorList>
            <person name="Goeker M."/>
        </authorList>
    </citation>
    <scope>NUCLEOTIDE SEQUENCE [LARGE SCALE GENOMIC DNA]</scope>
    <source>
        <strain evidence="13 14">DSM 28570</strain>
    </source>
</reference>
<organism evidence="13 14">
    <name type="scientific">Desulfoprunum benzoelyticum</name>
    <dbReference type="NCBI Taxonomy" id="1506996"/>
    <lineage>
        <taxon>Bacteria</taxon>
        <taxon>Pseudomonadati</taxon>
        <taxon>Thermodesulfobacteriota</taxon>
        <taxon>Desulfobulbia</taxon>
        <taxon>Desulfobulbales</taxon>
        <taxon>Desulfobulbaceae</taxon>
        <taxon>Desulfoprunum</taxon>
    </lineage>
</organism>
<name>A0A840V5E7_9BACT</name>
<dbReference type="InterPro" id="IPR046342">
    <property type="entry name" value="CBS_dom_sf"/>
</dbReference>
<evidence type="ECO:0000259" key="12">
    <source>
        <dbReference type="PROSITE" id="PS51846"/>
    </source>
</evidence>
<dbReference type="InterPro" id="IPR036318">
    <property type="entry name" value="FAD-bd_PCMH-like_sf"/>
</dbReference>
<keyword evidence="4" id="KW-0677">Repeat</keyword>
<dbReference type="RefSeq" id="WP_183351783.1">
    <property type="nucleotide sequence ID" value="NZ_JACHEO010000017.1"/>
</dbReference>
<dbReference type="SUPFAM" id="SSF56176">
    <property type="entry name" value="FAD-binding/transporter-associated domain-like"/>
    <property type="match status" value="1"/>
</dbReference>
<dbReference type="Pfam" id="PF01595">
    <property type="entry name" value="CNNM"/>
    <property type="match status" value="1"/>
</dbReference>
<evidence type="ECO:0000313" key="14">
    <source>
        <dbReference type="Proteomes" id="UP000539642"/>
    </source>
</evidence>
<feature type="domain" description="CBS" evidence="11">
    <location>
        <begin position="276"/>
        <end position="336"/>
    </location>
</feature>
<keyword evidence="2" id="KW-1003">Cell membrane</keyword>
<sequence>MDIFVLLMLILLNGLFSMSEIAVISCRKFRLQKLSNMGNRRAQAALSLKTDPVPFLSTVQVGITMVGILSGTIGETALVDPLSSWLSGFPSVQPYARGIAIAVVIVTLTFCSVVVGELVPKQLGLMAPEKIAMIIALPMKVLAYVTQPLIWLLSASSNLVLRIFRQDSGQEPPVTNAEIRLLMKQGAEAGVFHESEKMLVANVLRLDEQSVRAVMTPRQEIYLIDLDTPEAEILKQLADCPFAQVVVCRGGLDRILGILRIRDLLTAALGHERLVVERWLQPPLYLWEGVTTTQLIENMRKASSECALVVDEYGEVQGLATLTDVLASIVGDLAASDVSDEKDFVKREDGSWLVDGSVAVERLKLQLRIDDTFPGEKKNAYITTGGLIIYLLGKIPSEGDFVEQGSCRFEVVDMDHNRVDKVLVSLIAE</sequence>
<dbReference type="Proteomes" id="UP000539642">
    <property type="component" value="Unassembled WGS sequence"/>
</dbReference>
<feature type="domain" description="CBS" evidence="11">
    <location>
        <begin position="215"/>
        <end position="275"/>
    </location>
</feature>
<dbReference type="InterPro" id="IPR016169">
    <property type="entry name" value="FAD-bd_PCMH_sub2"/>
</dbReference>
<dbReference type="PROSITE" id="PS51371">
    <property type="entry name" value="CBS"/>
    <property type="match status" value="2"/>
</dbReference>
<protein>
    <submittedName>
        <fullName evidence="13">Putative hemolysin</fullName>
    </submittedName>
</protein>
<evidence type="ECO:0000256" key="7">
    <source>
        <dbReference type="ARBA" id="ARBA00023136"/>
    </source>
</evidence>